<proteinExistence type="predicted"/>
<sequence>MTRFDCSLFHLNGFQRTANHGQLRRSILTLGAFTLCLLTLSGCGSRYFVQPQSQGTAIHLVPIEHVWSVQLTTQNAQLMKEQLLARIEDNIDLVATHGVTISANSASLSNAVAQSLAGTLTARGIEVIKLIDPAQPAKSLMVKVNYAEVVTEHCRPAKAEQFSVKKVGCYADNARWQSMINPQLMVDKTAME</sequence>
<protein>
    <recommendedName>
        <fullName evidence="3">Lipoprotein</fullName>
    </recommendedName>
</protein>
<evidence type="ECO:0000313" key="1">
    <source>
        <dbReference type="EMBL" id="NLS13781.1"/>
    </source>
</evidence>
<gene>
    <name evidence="1" type="ORF">HGP28_12855</name>
</gene>
<organism evidence="1 2">
    <name type="scientific">Vibrio agarilyticus</name>
    <dbReference type="NCBI Taxonomy" id="2726741"/>
    <lineage>
        <taxon>Bacteria</taxon>
        <taxon>Pseudomonadati</taxon>
        <taxon>Pseudomonadota</taxon>
        <taxon>Gammaproteobacteria</taxon>
        <taxon>Vibrionales</taxon>
        <taxon>Vibrionaceae</taxon>
        <taxon>Vibrio</taxon>
    </lineage>
</organism>
<comment type="caution">
    <text evidence="1">The sequence shown here is derived from an EMBL/GenBank/DDBJ whole genome shotgun (WGS) entry which is preliminary data.</text>
</comment>
<evidence type="ECO:0008006" key="3">
    <source>
        <dbReference type="Google" id="ProtNLM"/>
    </source>
</evidence>
<dbReference type="AlphaFoldDB" id="A0A7X8YHR5"/>
<dbReference type="Proteomes" id="UP000535589">
    <property type="component" value="Unassembled WGS sequence"/>
</dbReference>
<dbReference type="RefSeq" id="WP_168836877.1">
    <property type="nucleotide sequence ID" value="NZ_JABAIK010000012.1"/>
</dbReference>
<evidence type="ECO:0000313" key="2">
    <source>
        <dbReference type="Proteomes" id="UP000535589"/>
    </source>
</evidence>
<reference evidence="1 2" key="1">
    <citation type="submission" date="2020-04" db="EMBL/GenBank/DDBJ databases">
        <title>Vibrio sp. SM6, a novel species isolated from seawater.</title>
        <authorList>
            <person name="Wang X."/>
        </authorList>
    </citation>
    <scope>NUCLEOTIDE SEQUENCE [LARGE SCALE GENOMIC DNA]</scope>
    <source>
        <strain evidence="1 2">SM6</strain>
    </source>
</reference>
<keyword evidence="2" id="KW-1185">Reference proteome</keyword>
<accession>A0A7X8YHR5</accession>
<dbReference type="EMBL" id="JABAIK010000012">
    <property type="protein sequence ID" value="NLS13781.1"/>
    <property type="molecule type" value="Genomic_DNA"/>
</dbReference>
<name>A0A7X8YHR5_9VIBR</name>